<proteinExistence type="predicted"/>
<reference evidence="1" key="1">
    <citation type="submission" date="2001-07" db="EMBL/GenBank/DDBJ databases">
        <title>Oryza sativa nipponbare(GA3) genomic DNA, chromosome 8, BAC clone:OJ1705_C03.</title>
        <authorList>
            <person name="Sasaki T."/>
            <person name="Matsumoto T."/>
            <person name="Yamamoto K."/>
        </authorList>
    </citation>
    <scope>NUCLEOTIDE SEQUENCE</scope>
</reference>
<gene>
    <name evidence="1" type="primary">OJ1705_C03.111</name>
    <name evidence="2" type="ORF">P0436B06.37</name>
</gene>
<evidence type="ECO:0000313" key="1">
    <source>
        <dbReference type="EMBL" id="BAC45095.1"/>
    </source>
</evidence>
<evidence type="ECO:0000313" key="3">
    <source>
        <dbReference type="Proteomes" id="UP000000763"/>
    </source>
</evidence>
<dbReference type="AlphaFoldDB" id="Q8GVV9"/>
<organism evidence="1 3">
    <name type="scientific">Oryza sativa subsp. japonica</name>
    <name type="common">Rice</name>
    <dbReference type="NCBI Taxonomy" id="39947"/>
    <lineage>
        <taxon>Eukaryota</taxon>
        <taxon>Viridiplantae</taxon>
        <taxon>Streptophyta</taxon>
        <taxon>Embryophyta</taxon>
        <taxon>Tracheophyta</taxon>
        <taxon>Spermatophyta</taxon>
        <taxon>Magnoliopsida</taxon>
        <taxon>Liliopsida</taxon>
        <taxon>Poales</taxon>
        <taxon>Poaceae</taxon>
        <taxon>BOP clade</taxon>
        <taxon>Oryzoideae</taxon>
        <taxon>Oryzeae</taxon>
        <taxon>Oryzinae</taxon>
        <taxon>Oryza</taxon>
        <taxon>Oryza sativa</taxon>
    </lineage>
</organism>
<reference evidence="3" key="4">
    <citation type="journal article" date="2008" name="Nucleic Acids Res.">
        <title>The rice annotation project database (RAP-DB): 2008 update.</title>
        <authorList>
            <consortium name="The rice annotation project (RAP)"/>
        </authorList>
    </citation>
    <scope>GENOME REANNOTATION</scope>
    <source>
        <strain evidence="3">cv. Nipponbare</strain>
    </source>
</reference>
<protein>
    <submittedName>
        <fullName evidence="1">Uncharacterized protein</fullName>
    </submittedName>
</protein>
<accession>Q8GVV9</accession>
<reference evidence="2" key="2">
    <citation type="submission" date="2001-12" db="EMBL/GenBank/DDBJ databases">
        <title>Oryza sativa nipponbare(GA3) genomic DNA, chromosome 8, PAC clone:P0436B06.</title>
        <authorList>
            <person name="Sasaki T."/>
            <person name="Matsumoto T."/>
            <person name="Yamamoto K."/>
        </authorList>
    </citation>
    <scope>NUCLEOTIDE SEQUENCE</scope>
</reference>
<dbReference type="EMBL" id="AP003962">
    <property type="protein sequence ID" value="BAC45095.1"/>
    <property type="molecule type" value="Genomic_DNA"/>
</dbReference>
<sequence>MAGCGGDGALPTAASTASALPLPLSFLSRWHGVATTAVGGHAGAVLEEEERGSGPAGLWLRRRGAAMLAWMGPAAVEEDSDEKEEAI</sequence>
<evidence type="ECO:0000313" key="2">
    <source>
        <dbReference type="EMBL" id="BAD05293.1"/>
    </source>
</evidence>
<name>Q8GVV9_ORYSJ</name>
<dbReference type="Proteomes" id="UP000000763">
    <property type="component" value="Chromosome 8"/>
</dbReference>
<dbReference type="EMBL" id="AP004397">
    <property type="protein sequence ID" value="BAD05293.1"/>
    <property type="molecule type" value="Genomic_DNA"/>
</dbReference>
<reference evidence="3" key="3">
    <citation type="journal article" date="2005" name="Nature">
        <title>The map-based sequence of the rice genome.</title>
        <authorList>
            <consortium name="International rice genome sequencing project (IRGSP)"/>
            <person name="Matsumoto T."/>
            <person name="Wu J."/>
            <person name="Kanamori H."/>
            <person name="Katayose Y."/>
            <person name="Fujisawa M."/>
            <person name="Namiki N."/>
            <person name="Mizuno H."/>
            <person name="Yamamoto K."/>
            <person name="Antonio B.A."/>
            <person name="Baba T."/>
            <person name="Sakata K."/>
            <person name="Nagamura Y."/>
            <person name="Aoki H."/>
            <person name="Arikawa K."/>
            <person name="Arita K."/>
            <person name="Bito T."/>
            <person name="Chiden Y."/>
            <person name="Fujitsuka N."/>
            <person name="Fukunaka R."/>
            <person name="Hamada M."/>
            <person name="Harada C."/>
            <person name="Hayashi A."/>
            <person name="Hijishita S."/>
            <person name="Honda M."/>
            <person name="Hosokawa S."/>
            <person name="Ichikawa Y."/>
            <person name="Idonuma A."/>
            <person name="Iijima M."/>
            <person name="Ikeda M."/>
            <person name="Ikeno M."/>
            <person name="Ito K."/>
            <person name="Ito S."/>
            <person name="Ito T."/>
            <person name="Ito Y."/>
            <person name="Ito Y."/>
            <person name="Iwabuchi A."/>
            <person name="Kamiya K."/>
            <person name="Karasawa W."/>
            <person name="Kurita K."/>
            <person name="Katagiri S."/>
            <person name="Kikuta A."/>
            <person name="Kobayashi H."/>
            <person name="Kobayashi N."/>
            <person name="Machita K."/>
            <person name="Maehara T."/>
            <person name="Masukawa M."/>
            <person name="Mizubayashi T."/>
            <person name="Mukai Y."/>
            <person name="Nagasaki H."/>
            <person name="Nagata Y."/>
            <person name="Naito S."/>
            <person name="Nakashima M."/>
            <person name="Nakama Y."/>
            <person name="Nakamichi Y."/>
            <person name="Nakamura M."/>
            <person name="Meguro A."/>
            <person name="Negishi M."/>
            <person name="Ohta I."/>
            <person name="Ohta T."/>
            <person name="Okamoto M."/>
            <person name="Ono N."/>
            <person name="Saji S."/>
            <person name="Sakaguchi M."/>
            <person name="Sakai K."/>
            <person name="Shibata M."/>
            <person name="Shimokawa T."/>
            <person name="Song J."/>
            <person name="Takazaki Y."/>
            <person name="Terasawa K."/>
            <person name="Tsugane M."/>
            <person name="Tsuji K."/>
            <person name="Ueda S."/>
            <person name="Waki K."/>
            <person name="Yamagata H."/>
            <person name="Yamamoto M."/>
            <person name="Yamamoto S."/>
            <person name="Yamane H."/>
            <person name="Yoshiki S."/>
            <person name="Yoshihara R."/>
            <person name="Yukawa K."/>
            <person name="Zhong H."/>
            <person name="Yano M."/>
            <person name="Yuan Q."/>
            <person name="Ouyang S."/>
            <person name="Liu J."/>
            <person name="Jones K.M."/>
            <person name="Gansberger K."/>
            <person name="Moffat K."/>
            <person name="Hill J."/>
            <person name="Bera J."/>
            <person name="Fadrosh D."/>
            <person name="Jin S."/>
            <person name="Johri S."/>
            <person name="Kim M."/>
            <person name="Overton L."/>
            <person name="Reardon M."/>
            <person name="Tsitrin T."/>
            <person name="Vuong H."/>
            <person name="Weaver B."/>
            <person name="Ciecko A."/>
            <person name="Tallon L."/>
            <person name="Jackson J."/>
            <person name="Pai G."/>
            <person name="Aken S.V."/>
            <person name="Utterback T."/>
            <person name="Reidmuller S."/>
            <person name="Feldblyum T."/>
            <person name="Hsiao J."/>
            <person name="Zismann V."/>
            <person name="Iobst S."/>
            <person name="de Vazeille A.R."/>
            <person name="Buell C.R."/>
            <person name="Ying K."/>
            <person name="Li Y."/>
            <person name="Lu T."/>
            <person name="Huang Y."/>
            <person name="Zhao Q."/>
            <person name="Feng Q."/>
            <person name="Zhang L."/>
            <person name="Zhu J."/>
            <person name="Weng Q."/>
            <person name="Mu J."/>
            <person name="Lu Y."/>
            <person name="Fan D."/>
            <person name="Liu Y."/>
            <person name="Guan J."/>
            <person name="Zhang Y."/>
            <person name="Yu S."/>
            <person name="Liu X."/>
            <person name="Zhang Y."/>
            <person name="Hong G."/>
            <person name="Han B."/>
            <person name="Choisne N."/>
            <person name="Demange N."/>
            <person name="Orjeda G."/>
            <person name="Samain S."/>
            <person name="Cattolico L."/>
            <person name="Pelletier E."/>
            <person name="Couloux A."/>
            <person name="Segurens B."/>
            <person name="Wincker P."/>
            <person name="D'Hont A."/>
            <person name="Scarpelli C."/>
            <person name="Weissenbach J."/>
            <person name="Salanoubat M."/>
            <person name="Quetier F."/>
            <person name="Yu Y."/>
            <person name="Kim H.R."/>
            <person name="Rambo T."/>
            <person name="Currie J."/>
            <person name="Collura K."/>
            <person name="Luo M."/>
            <person name="Yang T."/>
            <person name="Ammiraju J.S.S."/>
            <person name="Engler F."/>
            <person name="Soderlund C."/>
            <person name="Wing R.A."/>
            <person name="Palmer L.E."/>
            <person name="de la Bastide M."/>
            <person name="Spiegel L."/>
            <person name="Nascimento L."/>
            <person name="Zutavern T."/>
            <person name="O'Shaughnessy A."/>
            <person name="Dike S."/>
            <person name="Dedhia N."/>
            <person name="Preston R."/>
            <person name="Balija V."/>
            <person name="McCombie W.R."/>
            <person name="Chow T."/>
            <person name="Chen H."/>
            <person name="Chung M."/>
            <person name="Chen C."/>
            <person name="Shaw J."/>
            <person name="Wu H."/>
            <person name="Hsiao K."/>
            <person name="Chao Y."/>
            <person name="Chu M."/>
            <person name="Cheng C."/>
            <person name="Hour A."/>
            <person name="Lee P."/>
            <person name="Lin S."/>
            <person name="Lin Y."/>
            <person name="Liou J."/>
            <person name="Liu S."/>
            <person name="Hsing Y."/>
            <person name="Raghuvanshi S."/>
            <person name="Mohanty A."/>
            <person name="Bharti A.K."/>
            <person name="Gaur A."/>
            <person name="Gupta V."/>
            <person name="Kumar D."/>
            <person name="Ravi V."/>
            <person name="Vij S."/>
            <person name="Kapur A."/>
            <person name="Khurana P."/>
            <person name="Khurana P."/>
            <person name="Khurana J.P."/>
            <person name="Tyagi A.K."/>
            <person name="Gaikwad K."/>
            <person name="Singh A."/>
            <person name="Dalal V."/>
            <person name="Srivastava S."/>
            <person name="Dixit A."/>
            <person name="Pal A.K."/>
            <person name="Ghazi I.A."/>
            <person name="Yadav M."/>
            <person name="Pandit A."/>
            <person name="Bhargava A."/>
            <person name="Sureshbabu K."/>
            <person name="Batra K."/>
            <person name="Sharma T.R."/>
            <person name="Mohapatra T."/>
            <person name="Singh N.K."/>
            <person name="Messing J."/>
            <person name="Nelson A.B."/>
            <person name="Fuks G."/>
            <person name="Kavchok S."/>
            <person name="Keizer G."/>
            <person name="Linton E."/>
            <person name="Llaca V."/>
            <person name="Song R."/>
            <person name="Tanyolac B."/>
            <person name="Young S."/>
            <person name="Ho-Il K."/>
            <person name="Hahn J.H."/>
            <person name="Sangsakoo G."/>
            <person name="Vanavichit A."/>
            <person name="de Mattos Luiz.A.T."/>
            <person name="Zimmer P.D."/>
            <person name="Malone G."/>
            <person name="Dellagostin O."/>
            <person name="de Oliveira A.C."/>
            <person name="Bevan M."/>
            <person name="Bancroft I."/>
            <person name="Minx P."/>
            <person name="Cordum H."/>
            <person name="Wilson R."/>
            <person name="Cheng Z."/>
            <person name="Jin W."/>
            <person name="Jiang J."/>
            <person name="Leong S.A."/>
            <person name="Iwama H."/>
            <person name="Gojobori T."/>
            <person name="Itoh T."/>
            <person name="Niimura Y."/>
            <person name="Fujii Y."/>
            <person name="Habara T."/>
            <person name="Sakai H."/>
            <person name="Sato Y."/>
            <person name="Wilson G."/>
            <person name="Kumar K."/>
            <person name="McCouch S."/>
            <person name="Juretic N."/>
            <person name="Hoen D."/>
            <person name="Wright S."/>
            <person name="Bruskiewich R."/>
            <person name="Bureau T."/>
            <person name="Miyao A."/>
            <person name="Hirochika H."/>
            <person name="Nishikawa T."/>
            <person name="Kadowaki K."/>
            <person name="Sugiura M."/>
            <person name="Burr B."/>
            <person name="Sasaki T."/>
        </authorList>
    </citation>
    <scope>NUCLEOTIDE SEQUENCE [LARGE SCALE GENOMIC DNA]</scope>
    <source>
        <strain evidence="3">cv. Nipponbare</strain>
    </source>
</reference>